<sequence>MNIRLKLAELQKSRKRRIPTDKSSEFIQEQQQSEHYCTRCDDIDTECGENSEAELIKFEQGITNKRGVAIWNAGYRYIKHAKNAEYWRCSTKDCSAKAKATQNKTGQFVGTLGTKEHNHLPSIQKKISEEIRNKLKHDKRPNKRPILSEVRANVSDEVYMSLGSDHALEEFLRRIFPINSALFDHSFHPIMNSTPILSDPSLQPSTLSMNTITIPRWELQLVRSPQYPVSFWNVNERALRAMAKTNNALESSHYHFAKKLNYHPSMSDFLLAFMEDVDNKWILLVLQQLLHISVNKNMSLKKLK</sequence>
<dbReference type="Gene3D" id="2.20.25.240">
    <property type="match status" value="1"/>
</dbReference>
<dbReference type="WBParaSite" id="Minc3s00328g10312">
    <property type="protein sequence ID" value="Minc3s00328g10312"/>
    <property type="gene ID" value="Minc3s00328g10312"/>
</dbReference>
<reference evidence="2" key="1">
    <citation type="submission" date="2022-11" db="UniProtKB">
        <authorList>
            <consortium name="WormBaseParasite"/>
        </authorList>
    </citation>
    <scope>IDENTIFICATION</scope>
</reference>
<proteinExistence type="predicted"/>
<organism evidence="1 2">
    <name type="scientific">Meloidogyne incognita</name>
    <name type="common">Southern root-knot nematode worm</name>
    <name type="synonym">Oxyuris incognita</name>
    <dbReference type="NCBI Taxonomy" id="6306"/>
    <lineage>
        <taxon>Eukaryota</taxon>
        <taxon>Metazoa</taxon>
        <taxon>Ecdysozoa</taxon>
        <taxon>Nematoda</taxon>
        <taxon>Chromadorea</taxon>
        <taxon>Rhabditida</taxon>
        <taxon>Tylenchina</taxon>
        <taxon>Tylenchomorpha</taxon>
        <taxon>Tylenchoidea</taxon>
        <taxon>Meloidogynidae</taxon>
        <taxon>Meloidogyninae</taxon>
        <taxon>Meloidogyne</taxon>
        <taxon>Meloidogyne incognita group</taxon>
    </lineage>
</organism>
<keyword evidence="1" id="KW-1185">Reference proteome</keyword>
<accession>A0A914L8V4</accession>
<dbReference type="Proteomes" id="UP000887563">
    <property type="component" value="Unplaced"/>
</dbReference>
<protein>
    <submittedName>
        <fullName evidence="2">FLYWCH-type domain-containing protein</fullName>
    </submittedName>
</protein>
<evidence type="ECO:0000313" key="1">
    <source>
        <dbReference type="Proteomes" id="UP000887563"/>
    </source>
</evidence>
<dbReference type="AlphaFoldDB" id="A0A914L8V4"/>
<name>A0A914L8V4_MELIC</name>
<evidence type="ECO:0000313" key="2">
    <source>
        <dbReference type="WBParaSite" id="Minc3s00328g10312"/>
    </source>
</evidence>